<evidence type="ECO:0000313" key="2">
    <source>
        <dbReference type="EMBL" id="RPF26687.1"/>
    </source>
</evidence>
<proteinExistence type="predicted"/>
<organism evidence="2 3">
    <name type="scientific">Georgenia muralis</name>
    <dbReference type="NCBI Taxonomy" id="154117"/>
    <lineage>
        <taxon>Bacteria</taxon>
        <taxon>Bacillati</taxon>
        <taxon>Actinomycetota</taxon>
        <taxon>Actinomycetes</taxon>
        <taxon>Micrococcales</taxon>
        <taxon>Bogoriellaceae</taxon>
        <taxon>Georgenia</taxon>
    </lineage>
</organism>
<sequence length="86" mass="8570">MSMAQPFQPNLHPADEDGIPAADPGTGAPETAPGFGVEGETPRVPADTEEPEDADTEEPEDADSAGGTGAPAATDAATDEPRTPGV</sequence>
<dbReference type="EMBL" id="RKRA01000001">
    <property type="protein sequence ID" value="RPF26687.1"/>
    <property type="molecule type" value="Genomic_DNA"/>
</dbReference>
<dbReference type="RefSeq" id="WP_123915627.1">
    <property type="nucleotide sequence ID" value="NZ_RKRA01000001.1"/>
</dbReference>
<gene>
    <name evidence="2" type="ORF">EDD32_1135</name>
</gene>
<name>A0A3N4Z265_9MICO</name>
<evidence type="ECO:0000313" key="3">
    <source>
        <dbReference type="Proteomes" id="UP000280726"/>
    </source>
</evidence>
<evidence type="ECO:0000256" key="1">
    <source>
        <dbReference type="SAM" id="MobiDB-lite"/>
    </source>
</evidence>
<accession>A0A3N4Z265</accession>
<feature type="compositionally biased region" description="Acidic residues" evidence="1">
    <location>
        <begin position="47"/>
        <end position="63"/>
    </location>
</feature>
<keyword evidence="3" id="KW-1185">Reference proteome</keyword>
<feature type="region of interest" description="Disordered" evidence="1">
    <location>
        <begin position="1"/>
        <end position="86"/>
    </location>
</feature>
<dbReference type="AlphaFoldDB" id="A0A3N4Z265"/>
<dbReference type="OrthoDB" id="5149983at2"/>
<protein>
    <submittedName>
        <fullName evidence="2">Uncharacterized protein</fullName>
    </submittedName>
</protein>
<dbReference type="Proteomes" id="UP000280726">
    <property type="component" value="Unassembled WGS sequence"/>
</dbReference>
<comment type="caution">
    <text evidence="2">The sequence shown here is derived from an EMBL/GenBank/DDBJ whole genome shotgun (WGS) entry which is preliminary data.</text>
</comment>
<reference evidence="2 3" key="1">
    <citation type="submission" date="2018-11" db="EMBL/GenBank/DDBJ databases">
        <title>Sequencing the genomes of 1000 actinobacteria strains.</title>
        <authorList>
            <person name="Klenk H.-P."/>
        </authorList>
    </citation>
    <scope>NUCLEOTIDE SEQUENCE [LARGE SCALE GENOMIC DNA]</scope>
    <source>
        <strain evidence="2 3">DSM 14418</strain>
    </source>
</reference>